<sequence length="39" mass="4840">MRSRKLPERIEDYKKIYKKNRLQSKVNFVNSFTENPRKP</sequence>
<proteinExistence type="predicted"/>
<name>A0A0E9QEP1_ANGAN</name>
<reference evidence="1" key="2">
    <citation type="journal article" date="2015" name="Fish Shellfish Immunol.">
        <title>Early steps in the European eel (Anguilla anguilla)-Vibrio vulnificus interaction in the gills: Role of the RtxA13 toxin.</title>
        <authorList>
            <person name="Callol A."/>
            <person name="Pajuelo D."/>
            <person name="Ebbesson L."/>
            <person name="Teles M."/>
            <person name="MacKenzie S."/>
            <person name="Amaro C."/>
        </authorList>
    </citation>
    <scope>NUCLEOTIDE SEQUENCE</scope>
</reference>
<evidence type="ECO:0000313" key="1">
    <source>
        <dbReference type="EMBL" id="JAH15326.1"/>
    </source>
</evidence>
<protein>
    <submittedName>
        <fullName evidence="1">Uncharacterized protein</fullName>
    </submittedName>
</protein>
<dbReference type="AlphaFoldDB" id="A0A0E9QEP1"/>
<dbReference type="EMBL" id="GBXM01093251">
    <property type="protein sequence ID" value="JAH15326.1"/>
    <property type="molecule type" value="Transcribed_RNA"/>
</dbReference>
<reference evidence="1" key="1">
    <citation type="submission" date="2014-11" db="EMBL/GenBank/DDBJ databases">
        <authorList>
            <person name="Amaro Gonzalez C."/>
        </authorList>
    </citation>
    <scope>NUCLEOTIDE SEQUENCE</scope>
</reference>
<organism evidence="1">
    <name type="scientific">Anguilla anguilla</name>
    <name type="common">European freshwater eel</name>
    <name type="synonym">Muraena anguilla</name>
    <dbReference type="NCBI Taxonomy" id="7936"/>
    <lineage>
        <taxon>Eukaryota</taxon>
        <taxon>Metazoa</taxon>
        <taxon>Chordata</taxon>
        <taxon>Craniata</taxon>
        <taxon>Vertebrata</taxon>
        <taxon>Euteleostomi</taxon>
        <taxon>Actinopterygii</taxon>
        <taxon>Neopterygii</taxon>
        <taxon>Teleostei</taxon>
        <taxon>Anguilliformes</taxon>
        <taxon>Anguillidae</taxon>
        <taxon>Anguilla</taxon>
    </lineage>
</organism>
<accession>A0A0E9QEP1</accession>